<keyword evidence="2" id="KW-1133">Transmembrane helix</keyword>
<reference evidence="3 4" key="1">
    <citation type="journal article" date="2018" name="Science">
        <title>The opium poppy genome and morphinan production.</title>
        <authorList>
            <person name="Guo L."/>
            <person name="Winzer T."/>
            <person name="Yang X."/>
            <person name="Li Y."/>
            <person name="Ning Z."/>
            <person name="He Z."/>
            <person name="Teodor R."/>
            <person name="Lu Y."/>
            <person name="Bowser T.A."/>
            <person name="Graham I.A."/>
            <person name="Ye K."/>
        </authorList>
    </citation>
    <scope>NUCLEOTIDE SEQUENCE [LARGE SCALE GENOMIC DNA]</scope>
    <source>
        <strain evidence="4">cv. HN1</strain>
        <tissue evidence="3">Leaves</tissue>
    </source>
</reference>
<evidence type="ECO:0000256" key="2">
    <source>
        <dbReference type="SAM" id="Phobius"/>
    </source>
</evidence>
<proteinExistence type="predicted"/>
<dbReference type="Proteomes" id="UP000316621">
    <property type="component" value="Chromosome 2"/>
</dbReference>
<evidence type="ECO:0000313" key="3">
    <source>
        <dbReference type="EMBL" id="RZC52669.1"/>
    </source>
</evidence>
<dbReference type="AlphaFoldDB" id="A0A4Y7IYU4"/>
<accession>A0A4Y7IYU4</accession>
<feature type="transmembrane region" description="Helical" evidence="2">
    <location>
        <begin position="286"/>
        <end position="308"/>
    </location>
</feature>
<keyword evidence="2" id="KW-0812">Transmembrane</keyword>
<feature type="coiled-coil region" evidence="1">
    <location>
        <begin position="136"/>
        <end position="163"/>
    </location>
</feature>
<keyword evidence="4" id="KW-1185">Reference proteome</keyword>
<feature type="coiled-coil region" evidence="1">
    <location>
        <begin position="187"/>
        <end position="263"/>
    </location>
</feature>
<name>A0A4Y7IYU4_PAPSO</name>
<dbReference type="Gramene" id="RZC52669">
    <property type="protein sequence ID" value="RZC52669"/>
    <property type="gene ID" value="C5167_021091"/>
</dbReference>
<keyword evidence="2" id="KW-0472">Membrane</keyword>
<organism evidence="3 4">
    <name type="scientific">Papaver somniferum</name>
    <name type="common">Opium poppy</name>
    <dbReference type="NCBI Taxonomy" id="3469"/>
    <lineage>
        <taxon>Eukaryota</taxon>
        <taxon>Viridiplantae</taxon>
        <taxon>Streptophyta</taxon>
        <taxon>Embryophyta</taxon>
        <taxon>Tracheophyta</taxon>
        <taxon>Spermatophyta</taxon>
        <taxon>Magnoliopsida</taxon>
        <taxon>Ranunculales</taxon>
        <taxon>Papaveraceae</taxon>
        <taxon>Papaveroideae</taxon>
        <taxon>Papaver</taxon>
    </lineage>
</organism>
<sequence>MWIAADMTLGDPEGILSGGGGDHVLKLHIKNMMEEVCKGMIQDSQKSMLGFAETLVGSLNLAFSETKNADDLKELKQQLKATNESIQGFTEPNIKNFITGTCGEMVKTSETTSIAYMDGISKVLNASILSASTNASTTVQQALKSMNDQIQESEKRSKSYMDSVAEVLTTAIQGAAANTRASFQQIIDEKDKEIKSSAAKIESLENNVDGLWTALNVEKSNSNRNKAFKIRMDSLEKKMDKINEEEKELLKDLADALDSITTKVSGFSLLMGSFITVQTSKPNPEFWVIMILGAIMLVGTLFIIFMSVKDTIEADKKLGSLELRREALSLRFEELEMEIEGDQAGQSQSTQIADHQFLLDVQAFSDIKSRNKTPIQKASWYHWSLLVLFGLFALMIPVLLLIDTVFSEKKSSNMLLEAVGFLFAYKVLRRR</sequence>
<evidence type="ECO:0000313" key="4">
    <source>
        <dbReference type="Proteomes" id="UP000316621"/>
    </source>
</evidence>
<protein>
    <submittedName>
        <fullName evidence="3">Uncharacterized protein</fullName>
    </submittedName>
</protein>
<evidence type="ECO:0000256" key="1">
    <source>
        <dbReference type="SAM" id="Coils"/>
    </source>
</evidence>
<keyword evidence="1" id="KW-0175">Coiled coil</keyword>
<dbReference type="EMBL" id="CM010716">
    <property type="protein sequence ID" value="RZC52669.1"/>
    <property type="molecule type" value="Genomic_DNA"/>
</dbReference>
<gene>
    <name evidence="3" type="ORF">C5167_021091</name>
</gene>
<feature type="transmembrane region" description="Helical" evidence="2">
    <location>
        <begin position="380"/>
        <end position="400"/>
    </location>
</feature>